<dbReference type="PANTHER" id="PTHR36922">
    <property type="entry name" value="BLL2446 PROTEIN"/>
    <property type="match status" value="1"/>
</dbReference>
<sequence>MPLTLYDASIPVFTRGLTILSTLLDKAEAHASETGAAPETYIEARLAPDMLTLAGQVQRASDTAKFGGARLTGRQAPSFADAETTFDQLRARCADTIAYLGTLPPDAFAGRETQAVTFGGGAFQQTLSADRYVLQFALPNFFFHVTTAYDILRHRGVPVGKRDYLGPFDGASA</sequence>
<dbReference type="Gene3D" id="1.20.120.450">
    <property type="entry name" value="dinb family like domain"/>
    <property type="match status" value="1"/>
</dbReference>
<gene>
    <name evidence="1" type="ORF">GCM10007890_42190</name>
</gene>
<name>A0AA37WTE4_9HYPH</name>
<dbReference type="InterPro" id="IPR034660">
    <property type="entry name" value="DinB/YfiT-like"/>
</dbReference>
<evidence type="ECO:0000313" key="1">
    <source>
        <dbReference type="EMBL" id="GLS72206.1"/>
    </source>
</evidence>
<evidence type="ECO:0008006" key="3">
    <source>
        <dbReference type="Google" id="ProtNLM"/>
    </source>
</evidence>
<dbReference type="SUPFAM" id="SSF109854">
    <property type="entry name" value="DinB/YfiT-like putative metalloenzymes"/>
    <property type="match status" value="1"/>
</dbReference>
<reference evidence="2" key="1">
    <citation type="journal article" date="2019" name="Int. J. Syst. Evol. Microbiol.">
        <title>The Global Catalogue of Microorganisms (GCM) 10K type strain sequencing project: providing services to taxonomists for standard genome sequencing and annotation.</title>
        <authorList>
            <consortium name="The Broad Institute Genomics Platform"/>
            <consortium name="The Broad Institute Genome Sequencing Center for Infectious Disease"/>
            <person name="Wu L."/>
            <person name="Ma J."/>
        </authorList>
    </citation>
    <scope>NUCLEOTIDE SEQUENCE [LARGE SCALE GENOMIC DNA]</scope>
    <source>
        <strain evidence="2">NBRC 103632</strain>
    </source>
</reference>
<comment type="caution">
    <text evidence="1">The sequence shown here is derived from an EMBL/GenBank/DDBJ whole genome shotgun (WGS) entry which is preliminary data.</text>
</comment>
<protein>
    <recommendedName>
        <fullName evidence="3">DUF1993 domain-containing protein</fullName>
    </recommendedName>
</protein>
<evidence type="ECO:0000313" key="2">
    <source>
        <dbReference type="Proteomes" id="UP001157440"/>
    </source>
</evidence>
<dbReference type="AlphaFoldDB" id="A0AA37WTE4"/>
<dbReference type="EMBL" id="BSPL01000020">
    <property type="protein sequence ID" value="GLS72206.1"/>
    <property type="molecule type" value="Genomic_DNA"/>
</dbReference>
<proteinExistence type="predicted"/>
<keyword evidence="2" id="KW-1185">Reference proteome</keyword>
<dbReference type="Pfam" id="PF09351">
    <property type="entry name" value="DUF1993"/>
    <property type="match status" value="1"/>
</dbReference>
<organism evidence="1 2">
    <name type="scientific">Methylobacterium tardum</name>
    <dbReference type="NCBI Taxonomy" id="374432"/>
    <lineage>
        <taxon>Bacteria</taxon>
        <taxon>Pseudomonadati</taxon>
        <taxon>Pseudomonadota</taxon>
        <taxon>Alphaproteobacteria</taxon>
        <taxon>Hyphomicrobiales</taxon>
        <taxon>Methylobacteriaceae</taxon>
        <taxon>Methylobacterium</taxon>
    </lineage>
</organism>
<dbReference type="Proteomes" id="UP001157440">
    <property type="component" value="Unassembled WGS sequence"/>
</dbReference>
<dbReference type="RefSeq" id="WP_238198753.1">
    <property type="nucleotide sequence ID" value="NZ_BPQZ01000026.1"/>
</dbReference>
<dbReference type="PANTHER" id="PTHR36922:SF1">
    <property type="entry name" value="DUF1993 DOMAIN-CONTAINING PROTEIN"/>
    <property type="match status" value="1"/>
</dbReference>
<dbReference type="InterPro" id="IPR018531">
    <property type="entry name" value="DUF1993"/>
</dbReference>
<accession>A0AA37WTE4</accession>